<protein>
    <submittedName>
        <fullName evidence="1">Uncharacterized protein</fullName>
    </submittedName>
</protein>
<evidence type="ECO:0000313" key="2">
    <source>
        <dbReference type="Proteomes" id="UP001152523"/>
    </source>
</evidence>
<comment type="caution">
    <text evidence="1">The sequence shown here is derived from an EMBL/GenBank/DDBJ whole genome shotgun (WGS) entry which is preliminary data.</text>
</comment>
<dbReference type="AlphaFoldDB" id="A0AAV0FPY7"/>
<dbReference type="EMBL" id="CAMAPF010001001">
    <property type="protein sequence ID" value="CAH9137677.1"/>
    <property type="molecule type" value="Genomic_DNA"/>
</dbReference>
<gene>
    <name evidence="1" type="ORF">CEPIT_LOCUS36207</name>
</gene>
<accession>A0AAV0FPY7</accession>
<dbReference type="Proteomes" id="UP001152523">
    <property type="component" value="Unassembled WGS sequence"/>
</dbReference>
<keyword evidence="2" id="KW-1185">Reference proteome</keyword>
<sequence>MKLEANLEWVCLKNIHYTQPASLADLLVRKSNSQVINALFNYVFNFVLML</sequence>
<evidence type="ECO:0000313" key="1">
    <source>
        <dbReference type="EMBL" id="CAH9137677.1"/>
    </source>
</evidence>
<proteinExistence type="predicted"/>
<organism evidence="1 2">
    <name type="scientific">Cuscuta epithymum</name>
    <dbReference type="NCBI Taxonomy" id="186058"/>
    <lineage>
        <taxon>Eukaryota</taxon>
        <taxon>Viridiplantae</taxon>
        <taxon>Streptophyta</taxon>
        <taxon>Embryophyta</taxon>
        <taxon>Tracheophyta</taxon>
        <taxon>Spermatophyta</taxon>
        <taxon>Magnoliopsida</taxon>
        <taxon>eudicotyledons</taxon>
        <taxon>Gunneridae</taxon>
        <taxon>Pentapetalae</taxon>
        <taxon>asterids</taxon>
        <taxon>lamiids</taxon>
        <taxon>Solanales</taxon>
        <taxon>Convolvulaceae</taxon>
        <taxon>Cuscuteae</taxon>
        <taxon>Cuscuta</taxon>
        <taxon>Cuscuta subgen. Cuscuta</taxon>
    </lineage>
</organism>
<reference evidence="1" key="1">
    <citation type="submission" date="2022-07" db="EMBL/GenBank/DDBJ databases">
        <authorList>
            <person name="Macas J."/>
            <person name="Novak P."/>
            <person name="Neumann P."/>
        </authorList>
    </citation>
    <scope>NUCLEOTIDE SEQUENCE</scope>
</reference>
<name>A0AAV0FPY7_9ASTE</name>